<dbReference type="EMBL" id="MKKU01000244">
    <property type="protein sequence ID" value="RNF18024.1"/>
    <property type="molecule type" value="Genomic_DNA"/>
</dbReference>
<dbReference type="AlphaFoldDB" id="A0A422PJY3"/>
<dbReference type="PROSITE" id="PS51221">
    <property type="entry name" value="TTL"/>
    <property type="match status" value="1"/>
</dbReference>
<keyword evidence="4" id="KW-1185">Reference proteome</keyword>
<name>A0A422PJY3_9TRYP</name>
<dbReference type="InterPro" id="IPR027749">
    <property type="entry name" value="TTLL12"/>
</dbReference>
<evidence type="ECO:0000313" key="4">
    <source>
        <dbReference type="Proteomes" id="UP000284403"/>
    </source>
</evidence>
<dbReference type="InterPro" id="IPR004344">
    <property type="entry name" value="TTL/TTLL_fam"/>
</dbReference>
<feature type="region of interest" description="Disordered" evidence="1">
    <location>
        <begin position="267"/>
        <end position="314"/>
    </location>
</feature>
<dbReference type="Pfam" id="PF25556">
    <property type="entry name" value="SET_TTL"/>
    <property type="match status" value="1"/>
</dbReference>
<organism evidence="3 4">
    <name type="scientific">Trypanosoma conorhini</name>
    <dbReference type="NCBI Taxonomy" id="83891"/>
    <lineage>
        <taxon>Eukaryota</taxon>
        <taxon>Discoba</taxon>
        <taxon>Euglenozoa</taxon>
        <taxon>Kinetoplastea</taxon>
        <taxon>Metakinetoplastina</taxon>
        <taxon>Trypanosomatida</taxon>
        <taxon>Trypanosomatidae</taxon>
        <taxon>Trypanosoma</taxon>
    </lineage>
</organism>
<feature type="compositionally biased region" description="Basic and acidic residues" evidence="1">
    <location>
        <begin position="277"/>
        <end position="293"/>
    </location>
</feature>
<feature type="compositionally biased region" description="Pro residues" evidence="1">
    <location>
        <begin position="296"/>
        <end position="305"/>
    </location>
</feature>
<comment type="caution">
    <text evidence="3">The sequence shown here is derived from an EMBL/GenBank/DDBJ whole genome shotgun (WGS) entry which is preliminary data.</text>
</comment>
<evidence type="ECO:0000313" key="3">
    <source>
        <dbReference type="EMBL" id="RNF18024.1"/>
    </source>
</evidence>
<keyword evidence="3" id="KW-0436">Ligase</keyword>
<proteinExistence type="predicted"/>
<dbReference type="PANTHER" id="PTHR46088:SF1">
    <property type="entry name" value="TUBULIN--TYROSINE LIGASE-LIKE PROTEIN 12"/>
    <property type="match status" value="1"/>
</dbReference>
<accession>A0A422PJY3</accession>
<gene>
    <name evidence="3" type="ORF">Tco025E_04631</name>
</gene>
<dbReference type="Gene3D" id="3.30.470.20">
    <property type="entry name" value="ATP-grasp fold, B domain"/>
    <property type="match status" value="1"/>
</dbReference>
<dbReference type="Proteomes" id="UP000284403">
    <property type="component" value="Unassembled WGS sequence"/>
</dbReference>
<reference evidence="3 4" key="1">
    <citation type="journal article" date="2018" name="BMC Genomics">
        <title>Genomic comparison of Trypanosoma conorhini and Trypanosoma rangeli to Trypanosoma cruzi strains of high and low virulence.</title>
        <authorList>
            <person name="Bradwell K.R."/>
            <person name="Koparde V.N."/>
            <person name="Matveyev A.V."/>
            <person name="Serrano M.G."/>
            <person name="Alves J.M."/>
            <person name="Parikh H."/>
            <person name="Huang B."/>
            <person name="Lee V."/>
            <person name="Espinosa-Alvarez O."/>
            <person name="Ortiz P.A."/>
            <person name="Costa-Martins A.G."/>
            <person name="Teixeira M.M."/>
            <person name="Buck G.A."/>
        </authorList>
    </citation>
    <scope>NUCLEOTIDE SEQUENCE [LARGE SCALE GENOMIC DNA]</scope>
    <source>
        <strain evidence="3 4">025E</strain>
    </source>
</reference>
<dbReference type="OrthoDB" id="60477at2759"/>
<protein>
    <submittedName>
        <fullName evidence="3">Putative tubulin tyrosine ligase</fullName>
    </submittedName>
</protein>
<dbReference type="InterPro" id="IPR057954">
    <property type="entry name" value="SET_TTL12"/>
</dbReference>
<evidence type="ECO:0000259" key="2">
    <source>
        <dbReference type="Pfam" id="PF25556"/>
    </source>
</evidence>
<sequence>MNAFDAFSGLLSAWFEAHGVTEHLQRRLYEKLRNDAFDAGDAFSLAAVAAEGSEEEATSPQEAEETVRSEYVLVSKRDLRAKEDIWLVDHCCTFRLREFRENLEANAALRERLGRILSLSLSHTNAREDTQSVFDNMWRKVNSYRLPGSVDDSDALYENYWFIHDEVGSAITVVTDEPGNMKLEPIPLCFPEKGGVFSAMWCVEEMEEGTIATQRAETLLESLGGKEVVELLYGLAGQERYVDAQRACLEAWRLGVGRLEAVAAATAGQGDAVGAEDATRGTGRSDADGERRRPTASPPTPPPHETVPSEELGVKPPLRVFTDSKLVSANLGDARHFFLVDLPQEAQVVWLSHDHIDDLDRFRDAQFVSQFPEERLFTSKRGLLQLIQGHYGYVDWFQVSYDTTSQLREFIGDFMVRQAQLRGTAPDGVVTPDDISFLRSSDGTNIWITKPVNLARSIDMTISSNLNALLKTIETGPKVVCKYLANTATLRCRKFDLRFIVAVRSFASEETPMEAYVYNVFWTRFALEDYALNDFDRFEKHWTVMNYENPAKLIQLHDTEFIEEFNAEYARKGYGTSLWARDVYPKIRKMLREALGVVKVHGTDRRRCRAIYGVDVMLRETLGGCPQARTLEPSLLEINYSPDCKRACKYHPEFFNDVFKTLFLGTPANMTRL</sequence>
<feature type="domain" description="Tubulin--tyrosine ligase-like protein 12 SET-like" evidence="2">
    <location>
        <begin position="75"/>
        <end position="213"/>
    </location>
</feature>
<evidence type="ECO:0000256" key="1">
    <source>
        <dbReference type="SAM" id="MobiDB-lite"/>
    </source>
</evidence>
<dbReference type="Pfam" id="PF03133">
    <property type="entry name" value="TTL"/>
    <property type="match status" value="1"/>
</dbReference>
<dbReference type="GO" id="GO:0005737">
    <property type="term" value="C:cytoplasm"/>
    <property type="evidence" value="ECO:0007669"/>
    <property type="project" value="TreeGrafter"/>
</dbReference>
<dbReference type="GO" id="GO:0016874">
    <property type="term" value="F:ligase activity"/>
    <property type="evidence" value="ECO:0007669"/>
    <property type="project" value="UniProtKB-KW"/>
</dbReference>
<dbReference type="PANTHER" id="PTHR46088">
    <property type="entry name" value="TUBULIN--TYROSINE LIGASE-LIKE PROTEIN 12"/>
    <property type="match status" value="1"/>
</dbReference>
<dbReference type="RefSeq" id="XP_029228348.1">
    <property type="nucleotide sequence ID" value="XM_029371541.1"/>
</dbReference>
<dbReference type="GeneID" id="40318242"/>